<dbReference type="Gene3D" id="2.40.30.20">
    <property type="match status" value="2"/>
</dbReference>
<evidence type="ECO:0000256" key="7">
    <source>
        <dbReference type="ARBA" id="ARBA00022619"/>
    </source>
</evidence>
<dbReference type="EMBL" id="REFR01000010">
    <property type="protein sequence ID" value="RMB08886.1"/>
    <property type="molecule type" value="Genomic_DNA"/>
</dbReference>
<dbReference type="PROSITE" id="PS51177">
    <property type="entry name" value="LUMAZINE_BIND"/>
    <property type="match status" value="2"/>
</dbReference>
<dbReference type="FunCoup" id="A0A3M0CQ38">
    <property type="interactions" value="568"/>
</dbReference>
<evidence type="ECO:0000256" key="5">
    <source>
        <dbReference type="ARBA" id="ARBA00012827"/>
    </source>
</evidence>
<keyword evidence="14" id="KW-1185">Reference proteome</keyword>
<feature type="domain" description="Lumazine-binding" evidence="12">
    <location>
        <begin position="1"/>
        <end position="100"/>
    </location>
</feature>
<dbReference type="InParanoid" id="A0A3M0CQ38"/>
<dbReference type="NCBIfam" id="NF006767">
    <property type="entry name" value="PRK09289.1"/>
    <property type="match status" value="1"/>
</dbReference>
<dbReference type="InterPro" id="IPR001783">
    <property type="entry name" value="Lumazine-bd"/>
</dbReference>
<dbReference type="PIRSF" id="PIRSF000498">
    <property type="entry name" value="Riboflavin_syn_A"/>
    <property type="match status" value="1"/>
</dbReference>
<dbReference type="FunFam" id="2.40.30.20:FF:000004">
    <property type="entry name" value="Riboflavin synthase, alpha subunit"/>
    <property type="match status" value="1"/>
</dbReference>
<comment type="subunit">
    <text evidence="4">Homotrimer.</text>
</comment>
<dbReference type="CDD" id="cd00402">
    <property type="entry name" value="Riboflavin_synthase_like"/>
    <property type="match status" value="1"/>
</dbReference>
<evidence type="ECO:0000256" key="10">
    <source>
        <dbReference type="NCBIfam" id="TIGR00187"/>
    </source>
</evidence>
<evidence type="ECO:0000256" key="3">
    <source>
        <dbReference type="ARBA" id="ARBA00004887"/>
    </source>
</evidence>
<keyword evidence="7" id="KW-0686">Riboflavin biosynthesis</keyword>
<comment type="catalytic activity">
    <reaction evidence="1">
        <text>2 6,7-dimethyl-8-(1-D-ribityl)lumazine + H(+) = 5-amino-6-(D-ribitylamino)uracil + riboflavin</text>
        <dbReference type="Rhea" id="RHEA:20772"/>
        <dbReference type="ChEBI" id="CHEBI:15378"/>
        <dbReference type="ChEBI" id="CHEBI:15934"/>
        <dbReference type="ChEBI" id="CHEBI:57986"/>
        <dbReference type="ChEBI" id="CHEBI:58201"/>
        <dbReference type="EC" id="2.5.1.9"/>
    </reaction>
</comment>
<accession>A0A3M0CQ38</accession>
<dbReference type="GO" id="GO:0009231">
    <property type="term" value="P:riboflavin biosynthetic process"/>
    <property type="evidence" value="ECO:0007669"/>
    <property type="project" value="UniProtKB-KW"/>
</dbReference>
<comment type="pathway">
    <text evidence="3">Cofactor biosynthesis; riboflavin biosynthesis; riboflavin from 2-hydroxy-3-oxobutyl phosphate and 5-amino-6-(D-ribitylamino)uracil: step 2/2.</text>
</comment>
<feature type="repeat" description="Lumazine-binding" evidence="11">
    <location>
        <begin position="101"/>
        <end position="201"/>
    </location>
</feature>
<evidence type="ECO:0000256" key="1">
    <source>
        <dbReference type="ARBA" id="ARBA00000968"/>
    </source>
</evidence>
<dbReference type="GO" id="GO:0004746">
    <property type="term" value="F:riboflavin synthase activity"/>
    <property type="evidence" value="ECO:0007669"/>
    <property type="project" value="UniProtKB-UniRule"/>
</dbReference>
<feature type="repeat" description="Lumazine-binding" evidence="11">
    <location>
        <begin position="1"/>
        <end position="100"/>
    </location>
</feature>
<protein>
    <recommendedName>
        <fullName evidence="6 10">Riboflavin synthase</fullName>
        <ecNumber evidence="5 10">2.5.1.9</ecNumber>
    </recommendedName>
</protein>
<dbReference type="FunFam" id="2.40.30.20:FF:000003">
    <property type="entry name" value="Riboflavin synthase, alpha subunit"/>
    <property type="match status" value="1"/>
</dbReference>
<dbReference type="RefSeq" id="WP_121938207.1">
    <property type="nucleotide sequence ID" value="NZ_REFR01000010.1"/>
</dbReference>
<evidence type="ECO:0000259" key="12">
    <source>
        <dbReference type="PROSITE" id="PS51177"/>
    </source>
</evidence>
<keyword evidence="9" id="KW-0677">Repeat</keyword>
<dbReference type="NCBIfam" id="TIGR00187">
    <property type="entry name" value="ribE"/>
    <property type="match status" value="1"/>
</dbReference>
<dbReference type="OrthoDB" id="9788537at2"/>
<dbReference type="InterPro" id="IPR023366">
    <property type="entry name" value="ATP_synth_asu-like_sf"/>
</dbReference>
<evidence type="ECO:0000256" key="11">
    <source>
        <dbReference type="PROSITE-ProRule" id="PRU00524"/>
    </source>
</evidence>
<dbReference type="Pfam" id="PF00677">
    <property type="entry name" value="Lum_binding"/>
    <property type="match status" value="2"/>
</dbReference>
<dbReference type="AlphaFoldDB" id="A0A3M0CQ38"/>
<dbReference type="Proteomes" id="UP000271227">
    <property type="component" value="Unassembled WGS sequence"/>
</dbReference>
<organism evidence="13 14">
    <name type="scientific">Eilatimonas milleporae</name>
    <dbReference type="NCBI Taxonomy" id="911205"/>
    <lineage>
        <taxon>Bacteria</taxon>
        <taxon>Pseudomonadati</taxon>
        <taxon>Pseudomonadota</taxon>
        <taxon>Alphaproteobacteria</taxon>
        <taxon>Kordiimonadales</taxon>
        <taxon>Kordiimonadaceae</taxon>
        <taxon>Eilatimonas</taxon>
    </lineage>
</organism>
<dbReference type="PANTHER" id="PTHR21098:SF12">
    <property type="entry name" value="RIBOFLAVIN SYNTHASE"/>
    <property type="match status" value="1"/>
</dbReference>
<evidence type="ECO:0000313" key="13">
    <source>
        <dbReference type="EMBL" id="RMB08886.1"/>
    </source>
</evidence>
<evidence type="ECO:0000256" key="9">
    <source>
        <dbReference type="ARBA" id="ARBA00022737"/>
    </source>
</evidence>
<evidence type="ECO:0000256" key="6">
    <source>
        <dbReference type="ARBA" id="ARBA00013950"/>
    </source>
</evidence>
<evidence type="ECO:0000256" key="8">
    <source>
        <dbReference type="ARBA" id="ARBA00022679"/>
    </source>
</evidence>
<dbReference type="EC" id="2.5.1.9" evidence="5 10"/>
<dbReference type="InterPro" id="IPR026017">
    <property type="entry name" value="Lumazine-bd_dom"/>
</dbReference>
<evidence type="ECO:0000256" key="2">
    <source>
        <dbReference type="ARBA" id="ARBA00002803"/>
    </source>
</evidence>
<dbReference type="InterPro" id="IPR017938">
    <property type="entry name" value="Riboflavin_synthase-like_b-brl"/>
</dbReference>
<sequence>MFTGIVTDVGRLRSLERRGDLRLVIETVYDLNTVETGASIACNGICLTVVDKAPADKGRGWFAADASAETERVTTLGDWREGAPVNLERSLKVGDELGGHIVTGHVDCVGDIVGWDDVGDSVTMSVRVPPSHGRLLAQKGSVAVDGVSLTVNSVRDNTDGTVFTVNLIPHTRAVTGFAESAAGARVNIEFDVMARYVARLAQRS</sequence>
<feature type="domain" description="Lumazine-binding" evidence="12">
    <location>
        <begin position="101"/>
        <end position="201"/>
    </location>
</feature>
<name>A0A3M0CQ38_9PROT</name>
<dbReference type="PANTHER" id="PTHR21098">
    <property type="entry name" value="RIBOFLAVIN SYNTHASE ALPHA CHAIN"/>
    <property type="match status" value="1"/>
</dbReference>
<gene>
    <name evidence="13" type="ORF">BXY39_1533</name>
</gene>
<comment type="function">
    <text evidence="2">Catalyzes the dismutation of two molecules of 6,7-dimethyl-8-ribityllumazine, resulting in the formation of riboflavin and 5-amino-6-(D-ribitylamino)uracil.</text>
</comment>
<evidence type="ECO:0000313" key="14">
    <source>
        <dbReference type="Proteomes" id="UP000271227"/>
    </source>
</evidence>
<dbReference type="SUPFAM" id="SSF63380">
    <property type="entry name" value="Riboflavin synthase domain-like"/>
    <property type="match status" value="2"/>
</dbReference>
<proteinExistence type="predicted"/>
<comment type="caution">
    <text evidence="13">The sequence shown here is derived from an EMBL/GenBank/DDBJ whole genome shotgun (WGS) entry which is preliminary data.</text>
</comment>
<keyword evidence="8" id="KW-0808">Transferase</keyword>
<evidence type="ECO:0000256" key="4">
    <source>
        <dbReference type="ARBA" id="ARBA00011233"/>
    </source>
</evidence>
<reference evidence="13 14" key="1">
    <citation type="submission" date="2018-10" db="EMBL/GenBank/DDBJ databases">
        <title>Genomic Encyclopedia of Archaeal and Bacterial Type Strains, Phase II (KMG-II): from individual species to whole genera.</title>
        <authorList>
            <person name="Goeker M."/>
        </authorList>
    </citation>
    <scope>NUCLEOTIDE SEQUENCE [LARGE SCALE GENOMIC DNA]</scope>
    <source>
        <strain evidence="13 14">DSM 25217</strain>
    </source>
</reference>